<dbReference type="KEGG" id="plei:Q9312_01715"/>
<dbReference type="RefSeq" id="WP_309202796.1">
    <property type="nucleotide sequence ID" value="NZ_CP133548.1"/>
</dbReference>
<gene>
    <name evidence="8" type="primary">fliD</name>
    <name evidence="8" type="ORF">Q9312_01715</name>
</gene>
<evidence type="ECO:0000256" key="4">
    <source>
        <dbReference type="ARBA" id="ARBA00023143"/>
    </source>
</evidence>
<keyword evidence="8" id="KW-0969">Cilium</keyword>
<dbReference type="PANTHER" id="PTHR30288">
    <property type="entry name" value="FLAGELLAR CAP/ASSEMBLY PROTEIN FLID"/>
    <property type="match status" value="1"/>
</dbReference>
<sequence length="461" mass="48078">MGSISFGGIGSGIDVNSIIDAIVGAEATPKQAAFARRESDIQLTLSGLGNLRSALSEVRSNLFALTLPSAFNNKTASLSTQDFISVNGGTSAQPGKYDIEVESLAQGSELTSQIFTGGGSTTFAAGTLTFSANGKTFDVVVEATDTLEDIQAKINDDESNFGVTASVLNNVSDGVDTGSLLKLTSNETGTGNDLVVTNDNAALDALSTNLNLDEAASSASIKVDGYQSVGDSNEFKDIIEGVTITAGVVNDPGETTTLTIKQDTESVKSKVTALVAAFNNLISTIQGLSSTDENAPGPLVGDATVRSVESQLRNALTTPVSGVSSDFNSLTSLGITTARDGSLNFSTTRLDKAIDESYSSFEELFTADDGIANRLIDIVDSFAGTTGVIAQREESLNGQIDRINDEREQLALRIESLTIRLQKQFGAMDALVAQYNNTSSFLATQLANLPGFSSGKSSKDD</sequence>
<organism evidence="8 9">
    <name type="scientific">Pleionea litopenaei</name>
    <dbReference type="NCBI Taxonomy" id="3070815"/>
    <lineage>
        <taxon>Bacteria</taxon>
        <taxon>Pseudomonadati</taxon>
        <taxon>Pseudomonadota</taxon>
        <taxon>Gammaproteobacteria</taxon>
        <taxon>Oceanospirillales</taxon>
        <taxon>Pleioneaceae</taxon>
        <taxon>Pleionea</taxon>
    </lineage>
</organism>
<dbReference type="InterPro" id="IPR010809">
    <property type="entry name" value="FliD_C"/>
</dbReference>
<evidence type="ECO:0000259" key="7">
    <source>
        <dbReference type="Pfam" id="PF07195"/>
    </source>
</evidence>
<keyword evidence="4 5" id="KW-0975">Bacterial flagellum</keyword>
<evidence type="ECO:0000313" key="8">
    <source>
        <dbReference type="EMBL" id="WMS87654.1"/>
    </source>
</evidence>
<dbReference type="GO" id="GO:0071973">
    <property type="term" value="P:bacterial-type flagellum-dependent cell motility"/>
    <property type="evidence" value="ECO:0007669"/>
    <property type="project" value="TreeGrafter"/>
</dbReference>
<feature type="coiled-coil region" evidence="5">
    <location>
        <begin position="393"/>
        <end position="420"/>
    </location>
</feature>
<evidence type="ECO:0000313" key="9">
    <source>
        <dbReference type="Proteomes" id="UP001239782"/>
    </source>
</evidence>
<dbReference type="AlphaFoldDB" id="A0AA51X783"/>
<dbReference type="Pfam" id="PF07195">
    <property type="entry name" value="FliD_C"/>
    <property type="match status" value="1"/>
</dbReference>
<evidence type="ECO:0000256" key="2">
    <source>
        <dbReference type="ARBA" id="ARBA00011255"/>
    </source>
</evidence>
<accession>A0AA51X783</accession>
<proteinExistence type="inferred from homology"/>
<reference evidence="8 9" key="1">
    <citation type="submission" date="2023-08" db="EMBL/GenBank/DDBJ databases">
        <title>Pleionea litopenaei sp. nov., isolated from stomach of juvenile Litopenaeus vannamei.</title>
        <authorList>
            <person name="Rho A.M."/>
            <person name="Hwang C.Y."/>
        </authorList>
    </citation>
    <scope>NUCLEOTIDE SEQUENCE [LARGE SCALE GENOMIC DNA]</scope>
    <source>
        <strain evidence="8 9">HL-JVS1</strain>
    </source>
</reference>
<comment type="subunit">
    <text evidence="2 5">Homopentamer.</text>
</comment>
<dbReference type="Pfam" id="PF02465">
    <property type="entry name" value="FliD_N"/>
    <property type="match status" value="1"/>
</dbReference>
<dbReference type="InterPro" id="IPR040026">
    <property type="entry name" value="FliD"/>
</dbReference>
<comment type="similarity">
    <text evidence="1 5">Belongs to the FliD family.</text>
</comment>
<dbReference type="Proteomes" id="UP001239782">
    <property type="component" value="Chromosome"/>
</dbReference>
<keyword evidence="5" id="KW-0964">Secreted</keyword>
<dbReference type="Pfam" id="PF07196">
    <property type="entry name" value="Flagellin_IN"/>
    <property type="match status" value="1"/>
</dbReference>
<dbReference type="GO" id="GO:0007155">
    <property type="term" value="P:cell adhesion"/>
    <property type="evidence" value="ECO:0007669"/>
    <property type="project" value="InterPro"/>
</dbReference>
<dbReference type="InterPro" id="IPR003481">
    <property type="entry name" value="FliD_N"/>
</dbReference>
<dbReference type="GO" id="GO:0009421">
    <property type="term" value="C:bacterial-type flagellum filament cap"/>
    <property type="evidence" value="ECO:0007669"/>
    <property type="project" value="InterPro"/>
</dbReference>
<dbReference type="InterPro" id="IPR010810">
    <property type="entry name" value="Flagellin_hook_IN_motif"/>
</dbReference>
<dbReference type="EMBL" id="CP133548">
    <property type="protein sequence ID" value="WMS87654.1"/>
    <property type="molecule type" value="Genomic_DNA"/>
</dbReference>
<comment type="subcellular location">
    <subcellularLocation>
        <location evidence="5">Secreted</location>
    </subcellularLocation>
    <subcellularLocation>
        <location evidence="5">Bacterial flagellum</location>
    </subcellularLocation>
</comment>
<comment type="function">
    <text evidence="5">Required for morphogenesis and for the elongation of the flagellar filament by facilitating polymerization of the flagellin monomers at the tip of growing filament. Forms a capping structure, which prevents flagellin subunits (transported through the central channel of the flagellum) from leaking out without polymerization at the distal end.</text>
</comment>
<dbReference type="GO" id="GO:0009424">
    <property type="term" value="C:bacterial-type flagellum hook"/>
    <property type="evidence" value="ECO:0007669"/>
    <property type="project" value="UniProtKB-UniRule"/>
</dbReference>
<evidence type="ECO:0000256" key="1">
    <source>
        <dbReference type="ARBA" id="ARBA00009764"/>
    </source>
</evidence>
<evidence type="ECO:0000259" key="6">
    <source>
        <dbReference type="Pfam" id="PF02465"/>
    </source>
</evidence>
<feature type="domain" description="Flagellar hook-associated protein 2 N-terminal" evidence="6">
    <location>
        <begin position="11"/>
        <end position="107"/>
    </location>
</feature>
<dbReference type="PANTHER" id="PTHR30288:SF0">
    <property type="entry name" value="FLAGELLAR HOOK-ASSOCIATED PROTEIN 2"/>
    <property type="match status" value="1"/>
</dbReference>
<keyword evidence="9" id="KW-1185">Reference proteome</keyword>
<keyword evidence="8" id="KW-0966">Cell projection</keyword>
<dbReference type="GO" id="GO:0005576">
    <property type="term" value="C:extracellular region"/>
    <property type="evidence" value="ECO:0007669"/>
    <property type="project" value="UniProtKB-SubCell"/>
</dbReference>
<feature type="domain" description="Flagellar hook-associated protein 2 C-terminal" evidence="7">
    <location>
        <begin position="216"/>
        <end position="437"/>
    </location>
</feature>
<protein>
    <recommendedName>
        <fullName evidence="5">Flagellar hook-associated protein 2</fullName>
        <shortName evidence="5">HAP2</shortName>
    </recommendedName>
    <alternativeName>
        <fullName evidence="5">Flagellar cap protein</fullName>
    </alternativeName>
</protein>
<evidence type="ECO:0000256" key="5">
    <source>
        <dbReference type="RuleBase" id="RU362066"/>
    </source>
</evidence>
<keyword evidence="8" id="KW-0282">Flagellum</keyword>
<evidence type="ECO:0000256" key="3">
    <source>
        <dbReference type="ARBA" id="ARBA00023054"/>
    </source>
</evidence>
<keyword evidence="3 5" id="KW-0175">Coiled coil</keyword>
<name>A0AA51X783_9GAMM</name>